<dbReference type="Gene3D" id="4.10.260.10">
    <property type="entry name" value="Transducin (heterotrimeric G protein), gamma chain"/>
    <property type="match status" value="1"/>
</dbReference>
<evidence type="ECO:0000259" key="4">
    <source>
        <dbReference type="PROSITE" id="PS50186"/>
    </source>
</evidence>
<evidence type="ECO:0000313" key="6">
    <source>
        <dbReference type="RefSeq" id="XP_018006412.1"/>
    </source>
</evidence>
<dbReference type="AlphaFoldDB" id="A0A8B7MXY5"/>
<dbReference type="InterPro" id="IPR040759">
    <property type="entry name" value="RGS_DHEX"/>
</dbReference>
<dbReference type="InterPro" id="IPR036305">
    <property type="entry name" value="RGS_sf"/>
</dbReference>
<dbReference type="InterPro" id="IPR015898">
    <property type="entry name" value="G-protein_gamma-like_dom"/>
</dbReference>
<gene>
    <name evidence="6" type="primary">LOC108664346</name>
</gene>
<dbReference type="GO" id="GO:0035556">
    <property type="term" value="P:intracellular signal transduction"/>
    <property type="evidence" value="ECO:0007669"/>
    <property type="project" value="InterPro"/>
</dbReference>
<dbReference type="FunFam" id="1.10.1240.60:FF:000001">
    <property type="entry name" value="Regulator of G-protein signaling 6"/>
    <property type="match status" value="1"/>
</dbReference>
<dbReference type="RefSeq" id="XP_018006412.1">
    <property type="nucleotide sequence ID" value="XM_018150923.2"/>
</dbReference>
<keyword evidence="1" id="KW-0734">Signal transduction inhibitor</keyword>
<dbReference type="PROSITE" id="PS50132">
    <property type="entry name" value="RGS"/>
    <property type="match status" value="1"/>
</dbReference>
<dbReference type="GO" id="GO:0005737">
    <property type="term" value="C:cytoplasm"/>
    <property type="evidence" value="ECO:0007669"/>
    <property type="project" value="TreeGrafter"/>
</dbReference>
<dbReference type="InterPro" id="IPR034483">
    <property type="entry name" value="RGS_Egl-10"/>
</dbReference>
<dbReference type="GO" id="GO:0008277">
    <property type="term" value="P:regulation of G protein-coupled receptor signaling pathway"/>
    <property type="evidence" value="ECO:0007669"/>
    <property type="project" value="InterPro"/>
</dbReference>
<dbReference type="Pfam" id="PF18148">
    <property type="entry name" value="RGS_DHEX"/>
    <property type="match status" value="1"/>
</dbReference>
<dbReference type="KEGG" id="hazt:108664346"/>
<keyword evidence="5" id="KW-1185">Reference proteome</keyword>
<evidence type="ECO:0000313" key="5">
    <source>
        <dbReference type="Proteomes" id="UP000694843"/>
    </source>
</evidence>
<dbReference type="CTD" id="32674"/>
<dbReference type="Gene3D" id="1.10.167.10">
    <property type="entry name" value="Regulator of G-protein Signalling 4, domain 2"/>
    <property type="match status" value="1"/>
</dbReference>
<feature type="domain" description="RGS" evidence="3">
    <location>
        <begin position="410"/>
        <end position="525"/>
    </location>
</feature>
<accession>A0A8B7MXY5</accession>
<dbReference type="SMART" id="SM00049">
    <property type="entry name" value="DEP"/>
    <property type="match status" value="1"/>
</dbReference>
<dbReference type="SMART" id="SM00224">
    <property type="entry name" value="GGL"/>
    <property type="match status" value="1"/>
</dbReference>
<dbReference type="GO" id="GO:0007186">
    <property type="term" value="P:G protein-coupled receptor signaling pathway"/>
    <property type="evidence" value="ECO:0007669"/>
    <property type="project" value="InterPro"/>
</dbReference>
<dbReference type="PROSITE" id="PS50186">
    <property type="entry name" value="DEP"/>
    <property type="match status" value="1"/>
</dbReference>
<dbReference type="InterPro" id="IPR047016">
    <property type="entry name" value="RGS6/7/9/11"/>
</dbReference>
<dbReference type="Gene3D" id="1.10.1240.60">
    <property type="match status" value="1"/>
</dbReference>
<dbReference type="PANTHER" id="PTHR45746:SF6">
    <property type="entry name" value="LP21163P"/>
    <property type="match status" value="1"/>
</dbReference>
<dbReference type="InterPro" id="IPR016137">
    <property type="entry name" value="RGS"/>
</dbReference>
<dbReference type="OMA" id="YVEYDPC"/>
<dbReference type="InterPro" id="IPR000591">
    <property type="entry name" value="DEP_dom"/>
</dbReference>
<dbReference type="OrthoDB" id="196547at2759"/>
<organism evidence="5 6">
    <name type="scientific">Hyalella azteca</name>
    <name type="common">Amphipod</name>
    <dbReference type="NCBI Taxonomy" id="294128"/>
    <lineage>
        <taxon>Eukaryota</taxon>
        <taxon>Metazoa</taxon>
        <taxon>Ecdysozoa</taxon>
        <taxon>Arthropoda</taxon>
        <taxon>Crustacea</taxon>
        <taxon>Multicrustacea</taxon>
        <taxon>Malacostraca</taxon>
        <taxon>Eumalacostraca</taxon>
        <taxon>Peracarida</taxon>
        <taxon>Amphipoda</taxon>
        <taxon>Senticaudata</taxon>
        <taxon>Talitrida</taxon>
        <taxon>Talitroidea</taxon>
        <taxon>Hyalellidae</taxon>
        <taxon>Hyalella</taxon>
    </lineage>
</organism>
<dbReference type="Gene3D" id="1.10.10.10">
    <property type="entry name" value="Winged helix-like DNA-binding domain superfamily/Winged helix DNA-binding domain"/>
    <property type="match status" value="1"/>
</dbReference>
<dbReference type="GO" id="GO:0009968">
    <property type="term" value="P:negative regulation of signal transduction"/>
    <property type="evidence" value="ECO:0007669"/>
    <property type="project" value="UniProtKB-KW"/>
</dbReference>
<dbReference type="PANTHER" id="PTHR45746">
    <property type="entry name" value="LP21163P"/>
    <property type="match status" value="1"/>
</dbReference>
<reference evidence="6" key="1">
    <citation type="submission" date="2025-08" db="UniProtKB">
        <authorList>
            <consortium name="RefSeq"/>
        </authorList>
    </citation>
    <scope>IDENTIFICATION</scope>
    <source>
        <tissue evidence="6">Whole organism</tissue>
    </source>
</reference>
<dbReference type="CDD" id="cd00068">
    <property type="entry name" value="GGL"/>
    <property type="match status" value="1"/>
</dbReference>
<feature type="region of interest" description="Disordered" evidence="2">
    <location>
        <begin position="1"/>
        <end position="62"/>
    </location>
</feature>
<evidence type="ECO:0000256" key="1">
    <source>
        <dbReference type="ARBA" id="ARBA00022700"/>
    </source>
</evidence>
<dbReference type="SMART" id="SM01224">
    <property type="entry name" value="G_gamma"/>
    <property type="match status" value="1"/>
</dbReference>
<dbReference type="InterPro" id="IPR036390">
    <property type="entry name" value="WH_DNA-bd_sf"/>
</dbReference>
<feature type="compositionally biased region" description="Low complexity" evidence="2">
    <location>
        <begin position="19"/>
        <end position="48"/>
    </location>
</feature>
<dbReference type="SUPFAM" id="SSF48670">
    <property type="entry name" value="Transducin (heterotrimeric G protein), gamma chain"/>
    <property type="match status" value="1"/>
</dbReference>
<dbReference type="SUPFAM" id="SSF48097">
    <property type="entry name" value="Regulator of G-protein signaling, RGS"/>
    <property type="match status" value="1"/>
</dbReference>
<dbReference type="SMART" id="SM00315">
    <property type="entry name" value="RGS"/>
    <property type="match status" value="1"/>
</dbReference>
<protein>
    <submittedName>
        <fullName evidence="6">Regulator of G-protein signaling 7</fullName>
    </submittedName>
</protein>
<dbReference type="Pfam" id="PF00615">
    <property type="entry name" value="RGS"/>
    <property type="match status" value="1"/>
</dbReference>
<dbReference type="FunFam" id="1.10.10.10:FF:000162">
    <property type="entry name" value="Regulator of G-protein signaling 6"/>
    <property type="match status" value="1"/>
</dbReference>
<dbReference type="PRINTS" id="PR01301">
    <property type="entry name" value="RGSPROTEIN"/>
</dbReference>
<proteinExistence type="predicted"/>
<evidence type="ECO:0000256" key="2">
    <source>
        <dbReference type="SAM" id="MobiDB-lite"/>
    </source>
</evidence>
<dbReference type="InterPro" id="IPR036284">
    <property type="entry name" value="GGL_sf"/>
</dbReference>
<dbReference type="CDD" id="cd08705">
    <property type="entry name" value="RGS_R7-like"/>
    <property type="match status" value="1"/>
</dbReference>
<dbReference type="GO" id="GO:0043005">
    <property type="term" value="C:neuron projection"/>
    <property type="evidence" value="ECO:0007669"/>
    <property type="project" value="TreeGrafter"/>
</dbReference>
<dbReference type="InterPro" id="IPR044926">
    <property type="entry name" value="RGS_subdomain_2"/>
</dbReference>
<dbReference type="Proteomes" id="UP000694843">
    <property type="component" value="Unplaced"/>
</dbReference>
<dbReference type="GO" id="GO:0005096">
    <property type="term" value="F:GTPase activator activity"/>
    <property type="evidence" value="ECO:0007669"/>
    <property type="project" value="TreeGrafter"/>
</dbReference>
<sequence>MVSMSTSDRGAVRKKGAAPTTTTTTSNTSIPNKTTITTCSTNRSNTNTPIVGGSSSNSTTKSAIKAGVKNGQSSTGIGATPEETPNHIVYKKMEALVERMQDEERGVPVRTVKSFMSKIPSVFTGVELISWMLKNLDIEDPAEALHLSHLMSAHGYFFPIDDHVLTIKNDNTFYRFQTPYFWPSNCWEPENTDYAVYLCKRTMQNKARLELADYEAENLARLQKMFSRKWEFIFMQAEAQSKVDKKRDKLERKVLDSQERAFWDVHRPVPGCVNTTEIDIKKACRMNKPLRSTRHLALGVPGGRLSPTISEAELNSPRDRLKAEVEILKTKIDRCTFKVSKAADSYLNYFEQYSEYDPHLFVSEPPNPWVSDSPDYWDVDRVASSSSQEPGMPLVKREIPTRRVRRWGFGVQELLKDPLGREQFTKFLEKEFSAENLMFLTAVQELKALPQKSVAEKVQAIWDEFLAPEASAPVNIDSKSMNITRQNMEHPDRWTFDEAAAHLYQLMRSDSYCRYLRSDLYKDFLSGSKKKTSVKGIRSIVPFSGKPKEAVKESQGGS</sequence>
<feature type="domain" description="DEP" evidence="4">
    <location>
        <begin position="103"/>
        <end position="178"/>
    </location>
</feature>
<dbReference type="InterPro" id="IPR036388">
    <property type="entry name" value="WH-like_DNA-bd_sf"/>
</dbReference>
<evidence type="ECO:0000259" key="3">
    <source>
        <dbReference type="PROSITE" id="PS50132"/>
    </source>
</evidence>
<name>A0A8B7MXY5_HYAAZ</name>
<dbReference type="CDD" id="cd04450">
    <property type="entry name" value="DEP_RGS7-like"/>
    <property type="match status" value="1"/>
</dbReference>
<dbReference type="SUPFAM" id="SSF46785">
    <property type="entry name" value="Winged helix' DNA-binding domain"/>
    <property type="match status" value="1"/>
</dbReference>
<feature type="compositionally biased region" description="Polar residues" evidence="2">
    <location>
        <begin position="53"/>
        <end position="62"/>
    </location>
</feature>
<dbReference type="GeneID" id="108664346"/>
<dbReference type="Pfam" id="PF00610">
    <property type="entry name" value="DEP"/>
    <property type="match status" value="1"/>
</dbReference>
<dbReference type="Pfam" id="PF00631">
    <property type="entry name" value="G-gamma"/>
    <property type="match status" value="1"/>
</dbReference>
<dbReference type="InterPro" id="IPR047017">
    <property type="entry name" value="RGS6/7/9/11_DHEX_sf"/>
</dbReference>